<feature type="region of interest" description="Disordered" evidence="1">
    <location>
        <begin position="30"/>
        <end position="63"/>
    </location>
</feature>
<protein>
    <submittedName>
        <fullName evidence="2">(diamondback moth) hypothetical protein</fullName>
    </submittedName>
</protein>
<dbReference type="EMBL" id="CAJHNJ030000198">
    <property type="protein sequence ID" value="CAG9137258.1"/>
    <property type="molecule type" value="Genomic_DNA"/>
</dbReference>
<dbReference type="AlphaFoldDB" id="A0A8S4GEI3"/>
<proteinExistence type="predicted"/>
<gene>
    <name evidence="2" type="ORF">PLXY2_LOCUS15513</name>
</gene>
<keyword evidence="3" id="KW-1185">Reference proteome</keyword>
<evidence type="ECO:0000313" key="3">
    <source>
        <dbReference type="Proteomes" id="UP000653454"/>
    </source>
</evidence>
<comment type="caution">
    <text evidence="2">The sequence shown here is derived from an EMBL/GenBank/DDBJ whole genome shotgun (WGS) entry which is preliminary data.</text>
</comment>
<sequence length="63" mass="6349">MRVRGVGTRLLDASDLGADDLGGAVQTVSADDGAGCPLGHPRGGGHPRRDPRVGAGGRARACW</sequence>
<evidence type="ECO:0000256" key="1">
    <source>
        <dbReference type="SAM" id="MobiDB-lite"/>
    </source>
</evidence>
<name>A0A8S4GEI3_PLUXY</name>
<evidence type="ECO:0000313" key="2">
    <source>
        <dbReference type="EMBL" id="CAG9137258.1"/>
    </source>
</evidence>
<accession>A0A8S4GEI3</accession>
<organism evidence="2 3">
    <name type="scientific">Plutella xylostella</name>
    <name type="common">Diamondback moth</name>
    <name type="synonym">Plutella maculipennis</name>
    <dbReference type="NCBI Taxonomy" id="51655"/>
    <lineage>
        <taxon>Eukaryota</taxon>
        <taxon>Metazoa</taxon>
        <taxon>Ecdysozoa</taxon>
        <taxon>Arthropoda</taxon>
        <taxon>Hexapoda</taxon>
        <taxon>Insecta</taxon>
        <taxon>Pterygota</taxon>
        <taxon>Neoptera</taxon>
        <taxon>Endopterygota</taxon>
        <taxon>Lepidoptera</taxon>
        <taxon>Glossata</taxon>
        <taxon>Ditrysia</taxon>
        <taxon>Yponomeutoidea</taxon>
        <taxon>Plutellidae</taxon>
        <taxon>Plutella</taxon>
    </lineage>
</organism>
<dbReference type="Proteomes" id="UP000653454">
    <property type="component" value="Unassembled WGS sequence"/>
</dbReference>
<reference evidence="2" key="1">
    <citation type="submission" date="2020-11" db="EMBL/GenBank/DDBJ databases">
        <authorList>
            <person name="Whiteford S."/>
        </authorList>
    </citation>
    <scope>NUCLEOTIDE SEQUENCE</scope>
</reference>